<dbReference type="GO" id="GO:0003724">
    <property type="term" value="F:RNA helicase activity"/>
    <property type="evidence" value="ECO:0007669"/>
    <property type="project" value="UniProtKB-EC"/>
</dbReference>
<dbReference type="Gene3D" id="1.20.120.1080">
    <property type="match status" value="1"/>
</dbReference>
<dbReference type="PANTHER" id="PTHR18934:SF118">
    <property type="entry name" value="ATP-DEPENDENT RNA HELICASE DHX33"/>
    <property type="match status" value="1"/>
</dbReference>
<feature type="domain" description="Helicase C-terminal" evidence="8">
    <location>
        <begin position="216"/>
        <end position="388"/>
    </location>
</feature>
<dbReference type="GO" id="GO:0003725">
    <property type="term" value="F:double-stranded RNA binding"/>
    <property type="evidence" value="ECO:0007669"/>
    <property type="project" value="TreeGrafter"/>
</dbReference>
<dbReference type="PROSITE" id="PS51192">
    <property type="entry name" value="HELICASE_ATP_BIND_1"/>
    <property type="match status" value="1"/>
</dbReference>
<dbReference type="SMART" id="SM00847">
    <property type="entry name" value="HA2"/>
    <property type="match status" value="1"/>
</dbReference>
<dbReference type="GO" id="GO:0005524">
    <property type="term" value="F:ATP binding"/>
    <property type="evidence" value="ECO:0007669"/>
    <property type="project" value="UniProtKB-KW"/>
</dbReference>
<evidence type="ECO:0000256" key="3">
    <source>
        <dbReference type="ARBA" id="ARBA00022801"/>
    </source>
</evidence>
<dbReference type="SMART" id="SM00490">
    <property type="entry name" value="HELICc"/>
    <property type="match status" value="1"/>
</dbReference>
<organism evidence="9 10">
    <name type="scientific">Caerostris darwini</name>
    <dbReference type="NCBI Taxonomy" id="1538125"/>
    <lineage>
        <taxon>Eukaryota</taxon>
        <taxon>Metazoa</taxon>
        <taxon>Ecdysozoa</taxon>
        <taxon>Arthropoda</taxon>
        <taxon>Chelicerata</taxon>
        <taxon>Arachnida</taxon>
        <taxon>Araneae</taxon>
        <taxon>Araneomorphae</taxon>
        <taxon>Entelegynae</taxon>
        <taxon>Araneoidea</taxon>
        <taxon>Araneidae</taxon>
        <taxon>Caerostris</taxon>
    </lineage>
</organism>
<name>A0AAV4RGZ1_9ARAC</name>
<dbReference type="CDD" id="cd17978">
    <property type="entry name" value="DEXHc_DHX33"/>
    <property type="match status" value="1"/>
</dbReference>
<keyword evidence="10" id="KW-1185">Reference proteome</keyword>
<dbReference type="InterPro" id="IPR011709">
    <property type="entry name" value="DEAD-box_helicase_OB_fold"/>
</dbReference>
<comment type="caution">
    <text evidence="9">The sequence shown here is derived from an EMBL/GenBank/DDBJ whole genome shotgun (WGS) entry which is preliminary data.</text>
</comment>
<evidence type="ECO:0000256" key="1">
    <source>
        <dbReference type="ARBA" id="ARBA00012552"/>
    </source>
</evidence>
<evidence type="ECO:0000256" key="2">
    <source>
        <dbReference type="ARBA" id="ARBA00022741"/>
    </source>
</evidence>
<dbReference type="GO" id="GO:0045943">
    <property type="term" value="P:positive regulation of transcription by RNA polymerase I"/>
    <property type="evidence" value="ECO:0007669"/>
    <property type="project" value="TreeGrafter"/>
</dbReference>
<dbReference type="InterPro" id="IPR027417">
    <property type="entry name" value="P-loop_NTPase"/>
</dbReference>
<sequence length="656" mass="74244">MVMDTIQGERERLPIFKAKSEIIAAVRQSKTSIFVGETGCGKTTQIPQYLLEAGFAKHKCIGITQPRRVAAITIATRVAQEARTEIGSKVGYSIRFETVTSAATKIKFLTDGMLLRESISDNLLLEYSVVILDEAHERTLFNDLLLGIAKKAQHIREEKKLMPLTIIVMSATLEAKHIAKYFDNAPIYTIRGRDYSITLLNPLKPLENYVNSALLTVFQIHQNEEEGDILVFCTGQEEIDQLVSDTERTALELPIGIGRVHVCALYAALPGEKQTDAFKPAPPGTRKIIYATNIAETSVTIPNIKYVIDTGKVKAKYFNPTCGYDVLRIQNISKAQAEQRAGRAGREFDGYCYRLYTKQQHEKFKDQTEPEILRCCLSSAILQMVAMGINNIKEFDFIDKPPKENIEAAIKLLTILNAVVDDDGKLELTECGKKMVVFPLDPRFSKMIITSTKYKCTDEILSIISLLCVESVFYTTISEREKFNEVKKKFESAVGDHIMLLNIYKQFKKFKGNVPWCKENYINFRNMKKAMAIRKQLSELSAKIGIAPCSTLCNIKIRKCLASGLFMNVALLHENNTYKLVESNQEIKVHPSSCLFKKRNLTCVIYTELVQTSNVFMRFVTYIPEEMLLCVKPKYFKDKACRLATKKPIAFVSNCY</sequence>
<gene>
    <name evidence="9" type="primary">Dhx33</name>
    <name evidence="9" type="ORF">CDAR_414661</name>
</gene>
<proteinExistence type="predicted"/>
<evidence type="ECO:0000313" key="10">
    <source>
        <dbReference type="Proteomes" id="UP001054837"/>
    </source>
</evidence>
<protein>
    <recommendedName>
        <fullName evidence="1">RNA helicase</fullName>
        <ecNumber evidence="1">3.6.4.13</ecNumber>
    </recommendedName>
</protein>
<dbReference type="Proteomes" id="UP001054837">
    <property type="component" value="Unassembled WGS sequence"/>
</dbReference>
<evidence type="ECO:0000256" key="4">
    <source>
        <dbReference type="ARBA" id="ARBA00022806"/>
    </source>
</evidence>
<evidence type="ECO:0000256" key="5">
    <source>
        <dbReference type="ARBA" id="ARBA00022840"/>
    </source>
</evidence>
<dbReference type="PROSITE" id="PS00690">
    <property type="entry name" value="DEAH_ATP_HELICASE"/>
    <property type="match status" value="1"/>
</dbReference>
<dbReference type="AlphaFoldDB" id="A0AAV4RGZ1"/>
<evidence type="ECO:0000256" key="6">
    <source>
        <dbReference type="ARBA" id="ARBA00047984"/>
    </source>
</evidence>
<dbReference type="InterPro" id="IPR002464">
    <property type="entry name" value="DNA/RNA_helicase_DEAH_CS"/>
</dbReference>
<dbReference type="Pfam" id="PF21010">
    <property type="entry name" value="HA2_C"/>
    <property type="match status" value="1"/>
</dbReference>
<dbReference type="Pfam" id="PF07717">
    <property type="entry name" value="OB_NTP_bind"/>
    <property type="match status" value="1"/>
</dbReference>
<feature type="domain" description="Helicase ATP-binding" evidence="7">
    <location>
        <begin position="23"/>
        <end position="191"/>
    </location>
</feature>
<dbReference type="EMBL" id="BPLQ01006032">
    <property type="protein sequence ID" value="GIY19392.1"/>
    <property type="molecule type" value="Genomic_DNA"/>
</dbReference>
<keyword evidence="5" id="KW-0067">ATP-binding</keyword>
<dbReference type="GO" id="GO:0005730">
    <property type="term" value="C:nucleolus"/>
    <property type="evidence" value="ECO:0007669"/>
    <property type="project" value="TreeGrafter"/>
</dbReference>
<accession>A0AAV4RGZ1</accession>
<dbReference type="CDD" id="cd18791">
    <property type="entry name" value="SF2_C_RHA"/>
    <property type="match status" value="1"/>
</dbReference>
<dbReference type="Pfam" id="PF04408">
    <property type="entry name" value="WHD_HA2"/>
    <property type="match status" value="1"/>
</dbReference>
<evidence type="ECO:0000259" key="7">
    <source>
        <dbReference type="PROSITE" id="PS51192"/>
    </source>
</evidence>
<dbReference type="Pfam" id="PF00271">
    <property type="entry name" value="Helicase_C"/>
    <property type="match status" value="1"/>
</dbReference>
<dbReference type="PANTHER" id="PTHR18934">
    <property type="entry name" value="ATP-DEPENDENT RNA HELICASE"/>
    <property type="match status" value="1"/>
</dbReference>
<dbReference type="PROSITE" id="PS51194">
    <property type="entry name" value="HELICASE_CTER"/>
    <property type="match status" value="1"/>
</dbReference>
<keyword evidence="4 9" id="KW-0347">Helicase</keyword>
<dbReference type="InterPro" id="IPR048333">
    <property type="entry name" value="HA2_WH"/>
</dbReference>
<dbReference type="InterPro" id="IPR011545">
    <property type="entry name" value="DEAD/DEAH_box_helicase_dom"/>
</dbReference>
<dbReference type="InterPro" id="IPR007502">
    <property type="entry name" value="Helicase-assoc_dom"/>
</dbReference>
<keyword evidence="3" id="KW-0378">Hydrolase</keyword>
<dbReference type="InterPro" id="IPR001650">
    <property type="entry name" value="Helicase_C-like"/>
</dbReference>
<dbReference type="SUPFAM" id="SSF52540">
    <property type="entry name" value="P-loop containing nucleoside triphosphate hydrolases"/>
    <property type="match status" value="1"/>
</dbReference>
<dbReference type="FunFam" id="3.40.50.300:FF:000750">
    <property type="entry name" value="Putative ATP-dependent RNA helicase DHX33"/>
    <property type="match status" value="1"/>
</dbReference>
<dbReference type="GO" id="GO:0016787">
    <property type="term" value="F:hydrolase activity"/>
    <property type="evidence" value="ECO:0007669"/>
    <property type="project" value="UniProtKB-KW"/>
</dbReference>
<dbReference type="EC" id="3.6.4.13" evidence="1"/>
<evidence type="ECO:0000259" key="8">
    <source>
        <dbReference type="PROSITE" id="PS51194"/>
    </source>
</evidence>
<comment type="catalytic activity">
    <reaction evidence="6">
        <text>ATP + H2O = ADP + phosphate + H(+)</text>
        <dbReference type="Rhea" id="RHEA:13065"/>
        <dbReference type="ChEBI" id="CHEBI:15377"/>
        <dbReference type="ChEBI" id="CHEBI:15378"/>
        <dbReference type="ChEBI" id="CHEBI:30616"/>
        <dbReference type="ChEBI" id="CHEBI:43474"/>
        <dbReference type="ChEBI" id="CHEBI:456216"/>
        <dbReference type="EC" id="3.6.4.13"/>
    </reaction>
</comment>
<keyword evidence="2" id="KW-0547">Nucleotide-binding</keyword>
<dbReference type="Gene3D" id="3.40.50.300">
    <property type="entry name" value="P-loop containing nucleotide triphosphate hydrolases"/>
    <property type="match status" value="2"/>
</dbReference>
<dbReference type="FunFam" id="3.40.50.300:FF:000145">
    <property type="entry name" value="probable ATP-dependent RNA helicase DHX40"/>
    <property type="match status" value="1"/>
</dbReference>
<dbReference type="SMART" id="SM00487">
    <property type="entry name" value="DEXDc"/>
    <property type="match status" value="1"/>
</dbReference>
<dbReference type="InterPro" id="IPR014001">
    <property type="entry name" value="Helicase_ATP-bd"/>
</dbReference>
<reference evidence="9 10" key="1">
    <citation type="submission" date="2021-06" db="EMBL/GenBank/DDBJ databases">
        <title>Caerostris darwini draft genome.</title>
        <authorList>
            <person name="Kono N."/>
            <person name="Arakawa K."/>
        </authorList>
    </citation>
    <scope>NUCLEOTIDE SEQUENCE [LARGE SCALE GENOMIC DNA]</scope>
</reference>
<evidence type="ECO:0000313" key="9">
    <source>
        <dbReference type="EMBL" id="GIY19392.1"/>
    </source>
</evidence>
<dbReference type="Pfam" id="PF00270">
    <property type="entry name" value="DEAD"/>
    <property type="match status" value="1"/>
</dbReference>